<name>A0A9N9NWW1_9GLOM</name>
<dbReference type="AlphaFoldDB" id="A0A9N9NWW1"/>
<accession>A0A9N9NWW1</accession>
<feature type="non-terminal residue" evidence="1">
    <location>
        <position position="1"/>
    </location>
</feature>
<protein>
    <submittedName>
        <fullName evidence="1">24043_t:CDS:1</fullName>
    </submittedName>
</protein>
<gene>
    <name evidence="1" type="ORF">DERYTH_LOCUS18418</name>
</gene>
<proteinExistence type="predicted"/>
<keyword evidence="2" id="KW-1185">Reference proteome</keyword>
<organism evidence="1 2">
    <name type="scientific">Dentiscutata erythropus</name>
    <dbReference type="NCBI Taxonomy" id="1348616"/>
    <lineage>
        <taxon>Eukaryota</taxon>
        <taxon>Fungi</taxon>
        <taxon>Fungi incertae sedis</taxon>
        <taxon>Mucoromycota</taxon>
        <taxon>Glomeromycotina</taxon>
        <taxon>Glomeromycetes</taxon>
        <taxon>Diversisporales</taxon>
        <taxon>Gigasporaceae</taxon>
        <taxon>Dentiscutata</taxon>
    </lineage>
</organism>
<dbReference type="EMBL" id="CAJVPY010018658">
    <property type="protein sequence ID" value="CAG8768002.1"/>
    <property type="molecule type" value="Genomic_DNA"/>
</dbReference>
<dbReference type="Proteomes" id="UP000789405">
    <property type="component" value="Unassembled WGS sequence"/>
</dbReference>
<comment type="caution">
    <text evidence="1">The sequence shown here is derived from an EMBL/GenBank/DDBJ whole genome shotgun (WGS) entry which is preliminary data.</text>
</comment>
<evidence type="ECO:0000313" key="2">
    <source>
        <dbReference type="Proteomes" id="UP000789405"/>
    </source>
</evidence>
<evidence type="ECO:0000313" key="1">
    <source>
        <dbReference type="EMBL" id="CAG8768002.1"/>
    </source>
</evidence>
<reference evidence="1" key="1">
    <citation type="submission" date="2021-06" db="EMBL/GenBank/DDBJ databases">
        <authorList>
            <person name="Kallberg Y."/>
            <person name="Tangrot J."/>
            <person name="Rosling A."/>
        </authorList>
    </citation>
    <scope>NUCLEOTIDE SEQUENCE</scope>
    <source>
        <strain evidence="1">MA453B</strain>
    </source>
</reference>
<sequence>KTVRKAIWEKMETIKYLSNEHLEIVSKTALKNYNKNKRNCPGVSKRIKIKVKKALTEVFDTIQACFVDLESPKNPDNPNFTWQLAVLEQVYPEETTKNNIAFAVFQKYVVHEMNLALKGMESDELEIEIECEGNKANYIEEEEE</sequence>
<dbReference type="OrthoDB" id="2442301at2759"/>